<dbReference type="Proteomes" id="UP000474175">
    <property type="component" value="Unassembled WGS sequence"/>
</dbReference>
<dbReference type="RefSeq" id="WP_163948452.1">
    <property type="nucleotide sequence ID" value="NZ_JAAFZH010000004.1"/>
</dbReference>
<evidence type="ECO:0000313" key="1">
    <source>
        <dbReference type="EMBL" id="NDU95777.1"/>
    </source>
</evidence>
<accession>A0A6L9L8F2</accession>
<protein>
    <submittedName>
        <fullName evidence="1">Uncharacterized protein</fullName>
    </submittedName>
</protein>
<dbReference type="AlphaFoldDB" id="A0A6L9L8F2"/>
<evidence type="ECO:0000313" key="2">
    <source>
        <dbReference type="Proteomes" id="UP000474175"/>
    </source>
</evidence>
<reference evidence="1 2" key="1">
    <citation type="submission" date="2020-02" db="EMBL/GenBank/DDBJ databases">
        <title>Draft genome sequence of two Spirosoma agri KCTC 52727 and Spirosoma terrae KCTC 52035.</title>
        <authorList>
            <person name="Rojas J."/>
            <person name="Ambika Manirajan B."/>
            <person name="Suarez C."/>
            <person name="Ratering S."/>
            <person name="Schnell S."/>
        </authorList>
    </citation>
    <scope>NUCLEOTIDE SEQUENCE [LARGE SCALE GENOMIC DNA]</scope>
    <source>
        <strain evidence="1 2">KCTC 52035</strain>
    </source>
</reference>
<dbReference type="EMBL" id="JAAFZH010000004">
    <property type="protein sequence ID" value="NDU95777.1"/>
    <property type="molecule type" value="Genomic_DNA"/>
</dbReference>
<proteinExistence type="predicted"/>
<gene>
    <name evidence="1" type="ORF">GK108_12910</name>
</gene>
<organism evidence="1 2">
    <name type="scientific">Spirosoma terrae</name>
    <dbReference type="NCBI Taxonomy" id="1968276"/>
    <lineage>
        <taxon>Bacteria</taxon>
        <taxon>Pseudomonadati</taxon>
        <taxon>Bacteroidota</taxon>
        <taxon>Cytophagia</taxon>
        <taxon>Cytophagales</taxon>
        <taxon>Cytophagaceae</taxon>
        <taxon>Spirosoma</taxon>
    </lineage>
</organism>
<sequence length="106" mass="11787">MNQSLQPNPFANGIPELVEEPVTLIDPAGFEVGVIQNNLQFAFVRAEIRSYGLKGYSVVFRGDSYPIEQNGRGLFPNEMFGLWGCLLDTLIKPAGPMPDLTPYLKR</sequence>
<keyword evidence="2" id="KW-1185">Reference proteome</keyword>
<comment type="caution">
    <text evidence="1">The sequence shown here is derived from an EMBL/GenBank/DDBJ whole genome shotgun (WGS) entry which is preliminary data.</text>
</comment>
<name>A0A6L9L8F2_9BACT</name>